<feature type="region of interest" description="Disordered" evidence="4">
    <location>
        <begin position="90"/>
        <end position="112"/>
    </location>
</feature>
<evidence type="ECO:0000256" key="2">
    <source>
        <dbReference type="ARBA" id="ARBA00022884"/>
    </source>
</evidence>
<dbReference type="GO" id="GO:0003723">
    <property type="term" value="F:RNA binding"/>
    <property type="evidence" value="ECO:0007669"/>
    <property type="project" value="UniProtKB-UniRule"/>
</dbReference>
<gene>
    <name evidence="6" type="ORF">HJG60_008168</name>
</gene>
<dbReference type="SUPFAM" id="SSF54928">
    <property type="entry name" value="RNA-binding domain, RBD"/>
    <property type="match status" value="1"/>
</dbReference>
<proteinExistence type="predicted"/>
<evidence type="ECO:0000259" key="5">
    <source>
        <dbReference type="PROSITE" id="PS50102"/>
    </source>
</evidence>
<dbReference type="AlphaFoldDB" id="A0A834DSG9"/>
<evidence type="ECO:0000313" key="6">
    <source>
        <dbReference type="EMBL" id="KAF6088312.1"/>
    </source>
</evidence>
<organism evidence="6 7">
    <name type="scientific">Phyllostomus discolor</name>
    <name type="common">pale spear-nosed bat</name>
    <dbReference type="NCBI Taxonomy" id="89673"/>
    <lineage>
        <taxon>Eukaryota</taxon>
        <taxon>Metazoa</taxon>
        <taxon>Chordata</taxon>
        <taxon>Craniata</taxon>
        <taxon>Vertebrata</taxon>
        <taxon>Euteleostomi</taxon>
        <taxon>Mammalia</taxon>
        <taxon>Eutheria</taxon>
        <taxon>Laurasiatheria</taxon>
        <taxon>Chiroptera</taxon>
        <taxon>Yangochiroptera</taxon>
        <taxon>Phyllostomidae</taxon>
        <taxon>Phyllostominae</taxon>
        <taxon>Phyllostomus</taxon>
    </lineage>
</organism>
<evidence type="ECO:0000256" key="1">
    <source>
        <dbReference type="ARBA" id="ARBA00022737"/>
    </source>
</evidence>
<sequence length="155" mass="17368">MWGLPYRAPENDIHNFFSPLNPVRVHIETGPDGRVTGEAEVEFATREDAVAAMSKDKANTQHRYVEPSRILQQEQAVVLMAAKQREAMARETSPVSQQLSGGDGGGYSGQSSMSRYDQAAQYEILDIEDTAKNQMNRIWRFASVITFLLKRPIVP</sequence>
<dbReference type="PANTHER" id="PTHR13976">
    <property type="entry name" value="HETEROGENEOUS NUCLEAR RIBONUCLEOPROTEIN-RELATED"/>
    <property type="match status" value="1"/>
</dbReference>
<comment type="caution">
    <text evidence="6">The sequence shown here is derived from an EMBL/GenBank/DDBJ whole genome shotgun (WGS) entry which is preliminary data.</text>
</comment>
<dbReference type="Pfam" id="PF00076">
    <property type="entry name" value="RRM_1"/>
    <property type="match status" value="1"/>
</dbReference>
<dbReference type="Gene3D" id="3.30.70.330">
    <property type="match status" value="1"/>
</dbReference>
<accession>A0A834DSG9</accession>
<feature type="domain" description="RRM" evidence="5">
    <location>
        <begin position="1"/>
        <end position="84"/>
    </location>
</feature>
<dbReference type="InterPro" id="IPR000504">
    <property type="entry name" value="RRM_dom"/>
</dbReference>
<protein>
    <recommendedName>
        <fullName evidence="5">RRM domain-containing protein</fullName>
    </recommendedName>
</protein>
<evidence type="ECO:0000256" key="3">
    <source>
        <dbReference type="PROSITE-ProRule" id="PRU00176"/>
    </source>
</evidence>
<evidence type="ECO:0000313" key="7">
    <source>
        <dbReference type="Proteomes" id="UP000664940"/>
    </source>
</evidence>
<dbReference type="InterPro" id="IPR035979">
    <property type="entry name" value="RBD_domain_sf"/>
</dbReference>
<dbReference type="EMBL" id="JABVXQ010000010">
    <property type="protein sequence ID" value="KAF6088312.1"/>
    <property type="molecule type" value="Genomic_DNA"/>
</dbReference>
<evidence type="ECO:0000256" key="4">
    <source>
        <dbReference type="SAM" id="MobiDB-lite"/>
    </source>
</evidence>
<dbReference type="PROSITE" id="PS50102">
    <property type="entry name" value="RRM"/>
    <property type="match status" value="1"/>
</dbReference>
<keyword evidence="2 3" id="KW-0694">RNA-binding</keyword>
<reference evidence="6 7" key="1">
    <citation type="journal article" date="2020" name="Nature">
        <title>Six reference-quality genomes reveal evolution of bat adaptations.</title>
        <authorList>
            <person name="Jebb D."/>
            <person name="Huang Z."/>
            <person name="Pippel M."/>
            <person name="Hughes G.M."/>
            <person name="Lavrichenko K."/>
            <person name="Devanna P."/>
            <person name="Winkler S."/>
            <person name="Jermiin L.S."/>
            <person name="Skirmuntt E.C."/>
            <person name="Katzourakis A."/>
            <person name="Burkitt-Gray L."/>
            <person name="Ray D.A."/>
            <person name="Sullivan K.A.M."/>
            <person name="Roscito J.G."/>
            <person name="Kirilenko B.M."/>
            <person name="Davalos L.M."/>
            <person name="Corthals A.P."/>
            <person name="Power M.L."/>
            <person name="Jones G."/>
            <person name="Ransome R.D."/>
            <person name="Dechmann D.K.N."/>
            <person name="Locatelli A.G."/>
            <person name="Puechmaille S.J."/>
            <person name="Fedrigo O."/>
            <person name="Jarvis E.D."/>
            <person name="Hiller M."/>
            <person name="Vernes S.C."/>
            <person name="Myers E.W."/>
            <person name="Teeling E.C."/>
        </authorList>
    </citation>
    <scope>NUCLEOTIDE SEQUENCE [LARGE SCALE GENOMIC DNA]</scope>
    <source>
        <strain evidence="6">Bat1K_MPI-CBG_1</strain>
    </source>
</reference>
<keyword evidence="1" id="KW-0677">Repeat</keyword>
<dbReference type="Proteomes" id="UP000664940">
    <property type="component" value="Unassembled WGS sequence"/>
</dbReference>
<dbReference type="InterPro" id="IPR050666">
    <property type="entry name" value="ESRP"/>
</dbReference>
<name>A0A834DSG9_9CHIR</name>
<dbReference type="InterPro" id="IPR012677">
    <property type="entry name" value="Nucleotide-bd_a/b_plait_sf"/>
</dbReference>